<protein>
    <submittedName>
        <fullName evidence="2">N-acetyltransferase</fullName>
    </submittedName>
</protein>
<dbReference type="CDD" id="cd04301">
    <property type="entry name" value="NAT_SF"/>
    <property type="match status" value="1"/>
</dbReference>
<name>A0A5A5TKM2_9CHLR</name>
<keyword evidence="2" id="KW-0808">Transferase</keyword>
<comment type="caution">
    <text evidence="2">The sequence shown here is derived from an EMBL/GenBank/DDBJ whole genome shotgun (WGS) entry which is preliminary data.</text>
</comment>
<gene>
    <name evidence="2" type="ORF">KDI_52000</name>
</gene>
<evidence type="ECO:0000313" key="3">
    <source>
        <dbReference type="Proteomes" id="UP000322530"/>
    </source>
</evidence>
<keyword evidence="3" id="KW-1185">Reference proteome</keyword>
<dbReference type="RefSeq" id="WP_172632460.1">
    <property type="nucleotide sequence ID" value="NZ_BIXY01000129.1"/>
</dbReference>
<dbReference type="PANTHER" id="PTHR43072:SF60">
    <property type="entry name" value="L-2,4-DIAMINOBUTYRIC ACID ACETYLTRANSFERASE"/>
    <property type="match status" value="1"/>
</dbReference>
<sequence length="174" mass="19823">MHIRFLHQDDSASFHMLRLHGSQEAPDAFDPTYEEEQQKTLREVAENLQVLGDPPEHFVLGAFDEQGNLLGTAGFTRDHRTKMRHKGLLWGVYVMPPARRQGIARMLLQELIQHAQQLPDLEQIHLSIIAANVQARELYSSLGFQSYGLAPRAVKQDGLYLDEELMILLLDPTL</sequence>
<dbReference type="SUPFAM" id="SSF55729">
    <property type="entry name" value="Acyl-CoA N-acyltransferases (Nat)"/>
    <property type="match status" value="1"/>
</dbReference>
<dbReference type="Proteomes" id="UP000322530">
    <property type="component" value="Unassembled WGS sequence"/>
</dbReference>
<feature type="domain" description="N-acetyltransferase" evidence="1">
    <location>
        <begin position="19"/>
        <end position="171"/>
    </location>
</feature>
<dbReference type="InterPro" id="IPR016181">
    <property type="entry name" value="Acyl_CoA_acyltransferase"/>
</dbReference>
<accession>A0A5A5TKM2</accession>
<dbReference type="InterPro" id="IPR000182">
    <property type="entry name" value="GNAT_dom"/>
</dbReference>
<evidence type="ECO:0000313" key="2">
    <source>
        <dbReference type="EMBL" id="GCF11636.1"/>
    </source>
</evidence>
<dbReference type="PANTHER" id="PTHR43072">
    <property type="entry name" value="N-ACETYLTRANSFERASE"/>
    <property type="match status" value="1"/>
</dbReference>
<dbReference type="GO" id="GO:0016747">
    <property type="term" value="F:acyltransferase activity, transferring groups other than amino-acyl groups"/>
    <property type="evidence" value="ECO:0007669"/>
    <property type="project" value="InterPro"/>
</dbReference>
<organism evidence="2 3">
    <name type="scientific">Dictyobacter arantiisoli</name>
    <dbReference type="NCBI Taxonomy" id="2014874"/>
    <lineage>
        <taxon>Bacteria</taxon>
        <taxon>Bacillati</taxon>
        <taxon>Chloroflexota</taxon>
        <taxon>Ktedonobacteria</taxon>
        <taxon>Ktedonobacterales</taxon>
        <taxon>Dictyobacteraceae</taxon>
        <taxon>Dictyobacter</taxon>
    </lineage>
</organism>
<proteinExistence type="predicted"/>
<dbReference type="AlphaFoldDB" id="A0A5A5TKM2"/>
<dbReference type="EMBL" id="BIXY01000129">
    <property type="protein sequence ID" value="GCF11636.1"/>
    <property type="molecule type" value="Genomic_DNA"/>
</dbReference>
<dbReference type="Gene3D" id="3.40.630.30">
    <property type="match status" value="1"/>
</dbReference>
<dbReference type="Pfam" id="PF00583">
    <property type="entry name" value="Acetyltransf_1"/>
    <property type="match status" value="1"/>
</dbReference>
<dbReference type="PROSITE" id="PS51186">
    <property type="entry name" value="GNAT"/>
    <property type="match status" value="1"/>
</dbReference>
<reference evidence="2 3" key="1">
    <citation type="submission" date="2019-01" db="EMBL/GenBank/DDBJ databases">
        <title>Draft genome sequence of Dictyobacter sp. Uno17.</title>
        <authorList>
            <person name="Wang C.M."/>
            <person name="Zheng Y."/>
            <person name="Sakai Y."/>
            <person name="Abe K."/>
            <person name="Yokota A."/>
            <person name="Yabe S."/>
        </authorList>
    </citation>
    <scope>NUCLEOTIDE SEQUENCE [LARGE SCALE GENOMIC DNA]</scope>
    <source>
        <strain evidence="2 3">Uno17</strain>
    </source>
</reference>
<evidence type="ECO:0000259" key="1">
    <source>
        <dbReference type="PROSITE" id="PS51186"/>
    </source>
</evidence>